<organism evidence="3 4">
    <name type="scientific">Eiseniibacteriota bacterium</name>
    <dbReference type="NCBI Taxonomy" id="2212470"/>
    <lineage>
        <taxon>Bacteria</taxon>
        <taxon>Candidatus Eiseniibacteriota</taxon>
    </lineage>
</organism>
<dbReference type="Pfam" id="PF04185">
    <property type="entry name" value="Phosphoesterase"/>
    <property type="match status" value="1"/>
</dbReference>
<dbReference type="SUPFAM" id="SSF51004">
    <property type="entry name" value="C-terminal (heme d1) domain of cytochrome cd1-nitrite reductase"/>
    <property type="match status" value="1"/>
</dbReference>
<evidence type="ECO:0000313" key="3">
    <source>
        <dbReference type="EMBL" id="TMQ56000.1"/>
    </source>
</evidence>
<dbReference type="InterPro" id="IPR013658">
    <property type="entry name" value="SGL"/>
</dbReference>
<dbReference type="AlphaFoldDB" id="A0A538SX73"/>
<dbReference type="PANTHER" id="PTHR47197:SF3">
    <property type="entry name" value="DIHYDRO-HEME D1 DEHYDROGENASE"/>
    <property type="match status" value="1"/>
</dbReference>
<dbReference type="SUPFAM" id="SSF53649">
    <property type="entry name" value="Alkaline phosphatase-like"/>
    <property type="match status" value="1"/>
</dbReference>
<proteinExistence type="predicted"/>
<dbReference type="InterPro" id="IPR017850">
    <property type="entry name" value="Alkaline_phosphatase_core_sf"/>
</dbReference>
<evidence type="ECO:0000313" key="4">
    <source>
        <dbReference type="Proteomes" id="UP000319829"/>
    </source>
</evidence>
<dbReference type="Pfam" id="PF08450">
    <property type="entry name" value="SGL"/>
    <property type="match status" value="1"/>
</dbReference>
<gene>
    <name evidence="3" type="ORF">E6K74_01545</name>
</gene>
<comment type="caution">
    <text evidence="3">The sequence shown here is derived from an EMBL/GenBank/DDBJ whole genome shotgun (WGS) entry which is preliminary data.</text>
</comment>
<evidence type="ECO:0000259" key="2">
    <source>
        <dbReference type="Pfam" id="PF08450"/>
    </source>
</evidence>
<dbReference type="EMBL" id="VBOU01000009">
    <property type="protein sequence ID" value="TMQ56000.1"/>
    <property type="molecule type" value="Genomic_DNA"/>
</dbReference>
<dbReference type="Gene3D" id="3.40.720.10">
    <property type="entry name" value="Alkaline Phosphatase, subunit A"/>
    <property type="match status" value="1"/>
</dbReference>
<dbReference type="InterPro" id="IPR051200">
    <property type="entry name" value="Host-pathogen_enzymatic-act"/>
</dbReference>
<keyword evidence="1" id="KW-0378">Hydrolase</keyword>
<dbReference type="PANTHER" id="PTHR47197">
    <property type="entry name" value="PROTEIN NIRF"/>
    <property type="match status" value="1"/>
</dbReference>
<feature type="domain" description="SMP-30/Gluconolactonase/LRE-like region" evidence="2">
    <location>
        <begin position="151"/>
        <end position="258"/>
    </location>
</feature>
<sequence>MVMAFDTLVTGRIFQRLAHIPLFAALVIAACSRPEANTHRLPTGVSLDPAGSSIELGSMPLAMAFSPDSARVVVLLCGLREQGIQVVDPIRRKVRQTLVQPAAFLGLAFAPDGHSLFASGGNQDVVYRYAWHADSATLADSIRLDPKGAVGQGARYPSGLGFSPDGRWLYVAENLADSLAVVDLGSGRVVQRVATGRYPYGVVVGPDGRVYVSAWGGSWIAAFNPRDGRLVAGSRIPVGRHPSALALNARGTRLFVARASYDRIAVVETGRDSVIAELSDAAAQGPPEGATPNGLALSRDGRTLYVAEADNNATAVFALGRATSDAPGAEGGDKLLGRVPVEWYPTAVLLRDQALFVLNGKGLGTGPNPRRRQPGVKAAPDARSYTLGQTTGSLTAIAVPTGRALDALSRRVARAEGPRAVTPNHHALAERFGLYDRFFVNAEVSGDGHDWTTAAYAPDYVEKTIPSLYSDRGRSYDFEGENRDTIPEDDVNETGTGYLWDAAARAGITMRNYGEFALRDHSGRWTATKPLLAANTAPAFPGWDLDITDQKRVDAWLEEFRGFVAAGRMPALSFLRLPNDHTAGGKAGAPTPRAYVADNDLALGRVIEALSRSPFWKNTIVFVVEDDAQDGPDHVDSHRSPLLVVSAYTGPGVVHRFANTSDVVATIGDILKLESLSQFDHFGRPLTEIYSPKPDLSPYAAIVPRVPLDERNRAQTAAARETRRLNLAREDPGDEDLFNRILWAMIKGPRQPYPGKQRVALLERQRG</sequence>
<dbReference type="GO" id="GO:0016788">
    <property type="term" value="F:hydrolase activity, acting on ester bonds"/>
    <property type="evidence" value="ECO:0007669"/>
    <property type="project" value="InterPro"/>
</dbReference>
<dbReference type="InterPro" id="IPR015943">
    <property type="entry name" value="WD40/YVTN_repeat-like_dom_sf"/>
</dbReference>
<dbReference type="Proteomes" id="UP000319829">
    <property type="component" value="Unassembled WGS sequence"/>
</dbReference>
<name>A0A538SX73_UNCEI</name>
<dbReference type="Gene3D" id="2.130.10.10">
    <property type="entry name" value="YVTN repeat-like/Quinoprotein amine dehydrogenase"/>
    <property type="match status" value="2"/>
</dbReference>
<dbReference type="InterPro" id="IPR011048">
    <property type="entry name" value="Haem_d1_sf"/>
</dbReference>
<accession>A0A538SX73</accession>
<protein>
    <submittedName>
        <fullName evidence="3">Bifunctional YncE family protein/alkaline phosphatase family protein</fullName>
    </submittedName>
</protein>
<evidence type="ECO:0000256" key="1">
    <source>
        <dbReference type="ARBA" id="ARBA00022801"/>
    </source>
</evidence>
<dbReference type="InterPro" id="IPR007312">
    <property type="entry name" value="Phosphoesterase"/>
</dbReference>
<reference evidence="3 4" key="1">
    <citation type="journal article" date="2019" name="Nat. Microbiol.">
        <title>Mediterranean grassland soil C-N compound turnover is dependent on rainfall and depth, and is mediated by genomically divergent microorganisms.</title>
        <authorList>
            <person name="Diamond S."/>
            <person name="Andeer P.F."/>
            <person name="Li Z."/>
            <person name="Crits-Christoph A."/>
            <person name="Burstein D."/>
            <person name="Anantharaman K."/>
            <person name="Lane K.R."/>
            <person name="Thomas B.C."/>
            <person name="Pan C."/>
            <person name="Northen T.R."/>
            <person name="Banfield J.F."/>
        </authorList>
    </citation>
    <scope>NUCLEOTIDE SEQUENCE [LARGE SCALE GENOMIC DNA]</scope>
    <source>
        <strain evidence="3">WS_4</strain>
    </source>
</reference>